<dbReference type="PANTHER" id="PTHR34301">
    <property type="entry name" value="DNA-BINDING PROTEIN-RELATED"/>
    <property type="match status" value="1"/>
</dbReference>
<dbReference type="PANTHER" id="PTHR34301:SF8">
    <property type="entry name" value="ATPASE DOMAIN-CONTAINING PROTEIN"/>
    <property type="match status" value="1"/>
</dbReference>
<dbReference type="GO" id="GO:0005524">
    <property type="term" value="F:ATP binding"/>
    <property type="evidence" value="ECO:0007669"/>
    <property type="project" value="UniProtKB-KW"/>
</dbReference>
<name>A0ABR7A330_9BURK</name>
<dbReference type="SUPFAM" id="SSF52540">
    <property type="entry name" value="P-loop containing nucleoside triphosphate hydrolases"/>
    <property type="match status" value="1"/>
</dbReference>
<keyword evidence="2" id="KW-1185">Reference proteome</keyword>
<keyword evidence="1" id="KW-0067">ATP-binding</keyword>
<dbReference type="InterPro" id="IPR027417">
    <property type="entry name" value="P-loop_NTPase"/>
</dbReference>
<protein>
    <submittedName>
        <fullName evidence="1">ATP-binding protein</fullName>
    </submittedName>
</protein>
<evidence type="ECO:0000313" key="1">
    <source>
        <dbReference type="EMBL" id="MBC3931306.1"/>
    </source>
</evidence>
<organism evidence="1 2">
    <name type="scientific">Undibacterium curvum</name>
    <dbReference type="NCBI Taxonomy" id="2762294"/>
    <lineage>
        <taxon>Bacteria</taxon>
        <taxon>Pseudomonadati</taxon>
        <taxon>Pseudomonadota</taxon>
        <taxon>Betaproteobacteria</taxon>
        <taxon>Burkholderiales</taxon>
        <taxon>Oxalobacteraceae</taxon>
        <taxon>Undibacterium</taxon>
    </lineage>
</organism>
<dbReference type="EMBL" id="JACOGD010000003">
    <property type="protein sequence ID" value="MBC3931306.1"/>
    <property type="molecule type" value="Genomic_DNA"/>
</dbReference>
<comment type="caution">
    <text evidence="1">The sequence shown here is derived from an EMBL/GenBank/DDBJ whole genome shotgun (WGS) entry which is preliminary data.</text>
</comment>
<reference evidence="1 2" key="1">
    <citation type="submission" date="2020-08" db="EMBL/GenBank/DDBJ databases">
        <title>Novel species isolated from subtropical streams in China.</title>
        <authorList>
            <person name="Lu H."/>
        </authorList>
    </citation>
    <scope>NUCLEOTIDE SEQUENCE [LARGE SCALE GENOMIC DNA]</scope>
    <source>
        <strain evidence="1 2">CY22W</strain>
    </source>
</reference>
<dbReference type="Gene3D" id="3.40.50.300">
    <property type="entry name" value="P-loop containing nucleotide triphosphate hydrolases"/>
    <property type="match status" value="1"/>
</dbReference>
<accession>A0ABR7A330</accession>
<proteinExistence type="predicted"/>
<dbReference type="Proteomes" id="UP000654304">
    <property type="component" value="Unassembled WGS sequence"/>
</dbReference>
<sequence>MEELKIMNDKQNPGILPGLELRDFGPQEIQIINNLSAFWFVSGASILRTGKRNRFPYAFLKPTDLFIQRFNFHAQLLCIFHNYPEVDGRLLEAIDKIIATNGHRVDRLCIVLVTNGEVVSSTLSRFEADGDPRIMVAFRYHELTGGVSAKEALMIRRLEETLYTKDLFSISSVLKTERYFYGRKTELQRLIGQYNNGENGSLFGLRRIGKSSLLWAVLRTLKQMTVPVAFLDCSDPGFHKTKWNKALFRVKDTLFRANGMEDLGKQETAYTEEDATTCFASDLALVRFKFNRPSYLIFDEVENLCFDVSSSEHWRSGENFLPFWQAIRSTYQQSTNMFSFLMCGTNPYPLETAYLPGGVDNPIYKYIEPYYLGFFNVDDVERMISHLGFYMGVTFDREVYTYLTDDFGGHPFLIKQACSFLRLNRVTENVPRKIHIRKEEYRAARDQIKAHTRNYIALILQVLTERFPREFSLLKHLAVDDKKLFNAYAEDDPRSIEHLVGYGLIEKVTQDFCFRIKLVEAAVQYDARDLACPESLEERWALLSKERNQFEFGFRELVRSVVKMGYGAKAGKDFIIGCLNKQVQIEKARCLDFDDIFRGEMYFLDLKRAVLKDWDRYRFIFNDDKTKFSEYVDAANKFRSDAHAETITKEEFRSVMPKLVWLTKALKDNS</sequence>
<gene>
    <name evidence="1" type="ORF">H8K43_06440</name>
</gene>
<evidence type="ECO:0000313" key="2">
    <source>
        <dbReference type="Proteomes" id="UP000654304"/>
    </source>
</evidence>
<keyword evidence="1" id="KW-0547">Nucleotide-binding</keyword>